<gene>
    <name evidence="1" type="ORF">C6Y53_08275</name>
</gene>
<dbReference type="AlphaFoldDB" id="A0A2S0MP80"/>
<dbReference type="Proteomes" id="UP000237655">
    <property type="component" value="Chromosome"/>
</dbReference>
<accession>A0A2S0MP80</accession>
<dbReference type="RefSeq" id="WP_106472017.1">
    <property type="nucleotide sequence ID" value="NZ_CP027665.1"/>
</dbReference>
<evidence type="ECO:0000313" key="1">
    <source>
        <dbReference type="EMBL" id="AVO37699.1"/>
    </source>
</evidence>
<keyword evidence="2" id="KW-1185">Reference proteome</keyword>
<sequence length="128" mass="13877">MPLTLLLVLVIGGISAITLLLHLTGRSERVLLTAATARAGWLRQFPGDRVGEVTVARDGHAALVATPDGPGLVWAFGSDTVARRLDGCSAENTRRGLRLRLHDHTAPTVTLDLTGAERHDWLERITRQ</sequence>
<name>A0A2S0MP80_9RHOB</name>
<dbReference type="KEGG" id="thas:C6Y53_08275"/>
<organism evidence="1 2">
    <name type="scientific">Pukyongiella litopenaei</name>
    <dbReference type="NCBI Taxonomy" id="2605946"/>
    <lineage>
        <taxon>Bacteria</taxon>
        <taxon>Pseudomonadati</taxon>
        <taxon>Pseudomonadota</taxon>
        <taxon>Alphaproteobacteria</taxon>
        <taxon>Rhodobacterales</taxon>
        <taxon>Paracoccaceae</taxon>
        <taxon>Pukyongiella</taxon>
    </lineage>
</organism>
<protein>
    <submittedName>
        <fullName evidence="1">Uncharacterized protein</fullName>
    </submittedName>
</protein>
<proteinExistence type="predicted"/>
<dbReference type="EMBL" id="CP027665">
    <property type="protein sequence ID" value="AVO37699.1"/>
    <property type="molecule type" value="Genomic_DNA"/>
</dbReference>
<reference evidence="2" key="1">
    <citation type="submission" date="2018-03" db="EMBL/GenBank/DDBJ databases">
        <title>Genomic analysis of the strain SH-1 isolated from shrimp intestine.</title>
        <authorList>
            <person name="Kim Y.-S."/>
            <person name="Kim S.-E."/>
            <person name="Kim K.-H."/>
        </authorList>
    </citation>
    <scope>NUCLEOTIDE SEQUENCE [LARGE SCALE GENOMIC DNA]</scope>
    <source>
        <strain evidence="2">SH-1</strain>
    </source>
</reference>
<evidence type="ECO:0000313" key="2">
    <source>
        <dbReference type="Proteomes" id="UP000237655"/>
    </source>
</evidence>